<sequence length="130" mass="14247">MTEASAVRVCRSDELVNGGLCVKLPAQDRRGPTTVFFVRYQDQVYGYLNRCLHMGIAIDWEGSVFTRAGDLLMCAQHGATFAPDTGTCMGGLNLKGRLSPLQVEERQEAGGSVVYWLPDERVWPVAQPAA</sequence>
<dbReference type="EMBL" id="FKBS01000008">
    <property type="protein sequence ID" value="SAH99550.1"/>
    <property type="molecule type" value="Genomic_DNA"/>
</dbReference>
<evidence type="ECO:0000256" key="4">
    <source>
        <dbReference type="ARBA" id="ARBA00023014"/>
    </source>
</evidence>
<reference evidence="6 7" key="1">
    <citation type="submission" date="2016-03" db="EMBL/GenBank/DDBJ databases">
        <authorList>
            <consortium name="Pathogen Informatics"/>
        </authorList>
    </citation>
    <scope>NUCLEOTIDE SEQUENCE [LARGE SCALE GENOMIC DNA]</scope>
    <source>
        <strain evidence="6 7">NCTC13364</strain>
    </source>
</reference>
<protein>
    <submittedName>
        <fullName evidence="6">Ferredoxin</fullName>
    </submittedName>
</protein>
<keyword evidence="2" id="KW-0479">Metal-binding</keyword>
<proteinExistence type="predicted"/>
<dbReference type="InterPro" id="IPR017941">
    <property type="entry name" value="Rieske_2Fe-2S"/>
</dbReference>
<evidence type="ECO:0000256" key="2">
    <source>
        <dbReference type="ARBA" id="ARBA00022723"/>
    </source>
</evidence>
<dbReference type="Gene3D" id="2.102.10.10">
    <property type="entry name" value="Rieske [2Fe-2S] iron-sulphur domain"/>
    <property type="match status" value="1"/>
</dbReference>
<name>A0A157LSA3_9BORD</name>
<organism evidence="6 7">
    <name type="scientific">Bordetella ansorpii</name>
    <dbReference type="NCBI Taxonomy" id="288768"/>
    <lineage>
        <taxon>Bacteria</taxon>
        <taxon>Pseudomonadati</taxon>
        <taxon>Pseudomonadota</taxon>
        <taxon>Betaproteobacteria</taxon>
        <taxon>Burkholderiales</taxon>
        <taxon>Alcaligenaceae</taxon>
        <taxon>Bordetella</taxon>
    </lineage>
</organism>
<dbReference type="AlphaFoldDB" id="A0A157LSA3"/>
<evidence type="ECO:0000259" key="5">
    <source>
        <dbReference type="PROSITE" id="PS51296"/>
    </source>
</evidence>
<evidence type="ECO:0000313" key="7">
    <source>
        <dbReference type="Proteomes" id="UP000077037"/>
    </source>
</evidence>
<dbReference type="PANTHER" id="PTHR40261">
    <property type="match status" value="1"/>
</dbReference>
<dbReference type="PANTHER" id="PTHR40261:SF1">
    <property type="entry name" value="RIESKE DOMAIN-CONTAINING PROTEIN"/>
    <property type="match status" value="1"/>
</dbReference>
<dbReference type="GO" id="GO:0051537">
    <property type="term" value="F:2 iron, 2 sulfur cluster binding"/>
    <property type="evidence" value="ECO:0007669"/>
    <property type="project" value="UniProtKB-KW"/>
</dbReference>
<dbReference type="OrthoDB" id="9794779at2"/>
<evidence type="ECO:0000313" key="6">
    <source>
        <dbReference type="EMBL" id="SAH99550.1"/>
    </source>
</evidence>
<gene>
    <name evidence="6" type="ORF">SAMEA1982600_00844</name>
</gene>
<dbReference type="InterPro" id="IPR036922">
    <property type="entry name" value="Rieske_2Fe-2S_sf"/>
</dbReference>
<dbReference type="SUPFAM" id="SSF50022">
    <property type="entry name" value="ISP domain"/>
    <property type="match status" value="1"/>
</dbReference>
<keyword evidence="3" id="KW-0408">Iron</keyword>
<accession>A0A157LSA3</accession>
<evidence type="ECO:0000256" key="3">
    <source>
        <dbReference type="ARBA" id="ARBA00023004"/>
    </source>
</evidence>
<evidence type="ECO:0000256" key="1">
    <source>
        <dbReference type="ARBA" id="ARBA00022714"/>
    </source>
</evidence>
<keyword evidence="4" id="KW-0411">Iron-sulfur</keyword>
<dbReference type="Pfam" id="PF00355">
    <property type="entry name" value="Rieske"/>
    <property type="match status" value="1"/>
</dbReference>
<dbReference type="Proteomes" id="UP000077037">
    <property type="component" value="Unassembled WGS sequence"/>
</dbReference>
<dbReference type="RefSeq" id="WP_066408740.1">
    <property type="nucleotide sequence ID" value="NZ_FKBS01000008.1"/>
</dbReference>
<dbReference type="CDD" id="cd03467">
    <property type="entry name" value="Rieske"/>
    <property type="match status" value="1"/>
</dbReference>
<dbReference type="PROSITE" id="PS51296">
    <property type="entry name" value="RIESKE"/>
    <property type="match status" value="1"/>
</dbReference>
<feature type="domain" description="Rieske" evidence="5">
    <location>
        <begin position="7"/>
        <end position="115"/>
    </location>
</feature>
<keyword evidence="1" id="KW-0001">2Fe-2S</keyword>
<dbReference type="GO" id="GO:0046872">
    <property type="term" value="F:metal ion binding"/>
    <property type="evidence" value="ECO:0007669"/>
    <property type="project" value="UniProtKB-KW"/>
</dbReference>